<dbReference type="GO" id="GO:0005759">
    <property type="term" value="C:mitochondrial matrix"/>
    <property type="evidence" value="ECO:0007669"/>
    <property type="project" value="TreeGrafter"/>
</dbReference>
<dbReference type="PANTHER" id="PTHR21228:SF40">
    <property type="entry name" value="LD45607P"/>
    <property type="match status" value="1"/>
</dbReference>
<dbReference type="EMBL" id="CAUJNA010000471">
    <property type="protein sequence ID" value="CAJ1377573.1"/>
    <property type="molecule type" value="Genomic_DNA"/>
</dbReference>
<dbReference type="GO" id="GO:0003723">
    <property type="term" value="F:RNA binding"/>
    <property type="evidence" value="ECO:0007669"/>
    <property type="project" value="TreeGrafter"/>
</dbReference>
<evidence type="ECO:0000256" key="1">
    <source>
        <dbReference type="SAM" id="Coils"/>
    </source>
</evidence>
<dbReference type="Proteomes" id="UP001178507">
    <property type="component" value="Unassembled WGS sequence"/>
</dbReference>
<keyword evidence="1" id="KW-0175">Coiled coil</keyword>
<evidence type="ECO:0000313" key="4">
    <source>
        <dbReference type="Proteomes" id="UP001178507"/>
    </source>
</evidence>
<sequence length="462" mass="50654">MAAIAMSAASKSHRFVARDFANIAWAFAVLVLPGQPLLRAAAAEMPLKLPEGDSQAISNSAWALTTLLYHGGPAMSAISAAALAHMNEFDEQGCSTMAFAFAALGPEHEPLLNAIATQGLAVWGRGERVPQFRHLLDTLGGLVEVPTSGLPYEVCLTATFCGCNGEGACAERSNAATWGQKRGMKDVIQHIEDIHDVLDKEQASDKERQRYCETKLRRAEMTKKDKERDAEDATSIIATFQNELDTVIAEINTLEGRMKDLDAQVADATQARQAERAAFEKSRETNSAALELMEVAQKRIQRFYAASFLQEQENATESARLASPPEADLSYRAQGGASQVMLLFGKIKADIQKQTMMLQSDDEVGQSEYENLVKNSNEKKMADNKSLGGKQAAKAELEADLQQGRAELRSTQQVLKALAEETRNLHAECDFLLKNFDLREDARRSERRSLTRAKSVLEAADA</sequence>
<feature type="region of interest" description="Disordered" evidence="2">
    <location>
        <begin position="443"/>
        <end position="462"/>
    </location>
</feature>
<reference evidence="3" key="1">
    <citation type="submission" date="2023-08" db="EMBL/GenBank/DDBJ databases">
        <authorList>
            <person name="Chen Y."/>
            <person name="Shah S."/>
            <person name="Dougan E. K."/>
            <person name="Thang M."/>
            <person name="Chan C."/>
        </authorList>
    </citation>
    <scope>NUCLEOTIDE SEQUENCE</scope>
</reference>
<dbReference type="GO" id="GO:0044528">
    <property type="term" value="P:regulation of mitochondrial mRNA stability"/>
    <property type="evidence" value="ECO:0007669"/>
    <property type="project" value="TreeGrafter"/>
</dbReference>
<feature type="coiled-coil region" evidence="1">
    <location>
        <begin position="216"/>
        <end position="278"/>
    </location>
</feature>
<dbReference type="PANTHER" id="PTHR21228">
    <property type="entry name" value="FAST LEU-RICH DOMAIN-CONTAINING"/>
    <property type="match status" value="1"/>
</dbReference>
<organism evidence="3 4">
    <name type="scientific">Effrenium voratum</name>
    <dbReference type="NCBI Taxonomy" id="2562239"/>
    <lineage>
        <taxon>Eukaryota</taxon>
        <taxon>Sar</taxon>
        <taxon>Alveolata</taxon>
        <taxon>Dinophyceae</taxon>
        <taxon>Suessiales</taxon>
        <taxon>Symbiodiniaceae</taxon>
        <taxon>Effrenium</taxon>
    </lineage>
</organism>
<feature type="coiled-coil region" evidence="1">
    <location>
        <begin position="394"/>
        <end position="428"/>
    </location>
</feature>
<dbReference type="GO" id="GO:0035770">
    <property type="term" value="C:ribonucleoprotein granule"/>
    <property type="evidence" value="ECO:0007669"/>
    <property type="project" value="TreeGrafter"/>
</dbReference>
<proteinExistence type="predicted"/>
<dbReference type="GO" id="GO:1901259">
    <property type="term" value="P:chloroplast rRNA processing"/>
    <property type="evidence" value="ECO:0007669"/>
    <property type="project" value="TreeGrafter"/>
</dbReference>
<evidence type="ECO:0000256" key="2">
    <source>
        <dbReference type="SAM" id="MobiDB-lite"/>
    </source>
</evidence>
<gene>
    <name evidence="3" type="ORF">EVOR1521_LOCUS6342</name>
</gene>
<keyword evidence="4" id="KW-1185">Reference proteome</keyword>
<name>A0AA36HY95_9DINO</name>
<dbReference type="AlphaFoldDB" id="A0AA36HY95"/>
<protein>
    <submittedName>
        <fullName evidence="3">Uncharacterized protein</fullName>
    </submittedName>
</protein>
<dbReference type="GO" id="GO:0009507">
    <property type="term" value="C:chloroplast"/>
    <property type="evidence" value="ECO:0007669"/>
    <property type="project" value="GOC"/>
</dbReference>
<comment type="caution">
    <text evidence="3">The sequence shown here is derived from an EMBL/GenBank/DDBJ whole genome shotgun (WGS) entry which is preliminary data.</text>
</comment>
<accession>A0AA36HY95</accession>
<dbReference type="GO" id="GO:0000963">
    <property type="term" value="P:mitochondrial RNA processing"/>
    <property type="evidence" value="ECO:0007669"/>
    <property type="project" value="TreeGrafter"/>
</dbReference>
<evidence type="ECO:0000313" key="3">
    <source>
        <dbReference type="EMBL" id="CAJ1377573.1"/>
    </source>
</evidence>
<dbReference type="InterPro" id="IPR050870">
    <property type="entry name" value="FAST_kinase"/>
</dbReference>